<dbReference type="AlphaFoldDB" id="A0A918GKA0"/>
<reference evidence="2" key="2">
    <citation type="submission" date="2020-09" db="EMBL/GenBank/DDBJ databases">
        <authorList>
            <person name="Sun Q."/>
            <person name="Ohkuma M."/>
        </authorList>
    </citation>
    <scope>NUCLEOTIDE SEQUENCE</scope>
    <source>
        <strain evidence="2">JCM 3276</strain>
    </source>
</reference>
<feature type="transmembrane region" description="Helical" evidence="1">
    <location>
        <begin position="237"/>
        <end position="259"/>
    </location>
</feature>
<name>A0A918GKA0_9PSEU</name>
<protein>
    <submittedName>
        <fullName evidence="2">Uncharacterized protein</fullName>
    </submittedName>
</protein>
<comment type="caution">
    <text evidence="2">The sequence shown here is derived from an EMBL/GenBank/DDBJ whole genome shotgun (WGS) entry which is preliminary data.</text>
</comment>
<reference evidence="2" key="1">
    <citation type="journal article" date="2014" name="Int. J. Syst. Evol. Microbiol.">
        <title>Complete genome sequence of Corynebacterium casei LMG S-19264T (=DSM 44701T), isolated from a smear-ripened cheese.</title>
        <authorList>
            <consortium name="US DOE Joint Genome Institute (JGI-PGF)"/>
            <person name="Walter F."/>
            <person name="Albersmeier A."/>
            <person name="Kalinowski J."/>
            <person name="Ruckert C."/>
        </authorList>
    </citation>
    <scope>NUCLEOTIDE SEQUENCE</scope>
    <source>
        <strain evidence="2">JCM 3276</strain>
    </source>
</reference>
<accession>A0A918GKA0</accession>
<keyword evidence="1" id="KW-0812">Transmembrane</keyword>
<organism evidence="2 3">
    <name type="scientific">Actinokineospora fastidiosa</name>
    <dbReference type="NCBI Taxonomy" id="1816"/>
    <lineage>
        <taxon>Bacteria</taxon>
        <taxon>Bacillati</taxon>
        <taxon>Actinomycetota</taxon>
        <taxon>Actinomycetes</taxon>
        <taxon>Pseudonocardiales</taxon>
        <taxon>Pseudonocardiaceae</taxon>
        <taxon>Actinokineospora</taxon>
    </lineage>
</organism>
<keyword evidence="3" id="KW-1185">Reference proteome</keyword>
<gene>
    <name evidence="2" type="ORF">GCM10010171_39400</name>
</gene>
<keyword evidence="1" id="KW-1133">Transmembrane helix</keyword>
<evidence type="ECO:0000313" key="3">
    <source>
        <dbReference type="Proteomes" id="UP000660680"/>
    </source>
</evidence>
<sequence>MRLVRIGEPASQVGADVRAALASWGPGGSVLGGVALVGVRPARGQRPIDAVILLPRGVIVVSGVDLPDPAIRLDAPLNSGWKTDGWPLVRHDGATNPGAEALAAGSAVTALLQGARVEPLPVGVVIAVGPYVKQVSQPTADLVRGVRILHPEPLTLLSAARELATHDHACAAPQAVRILEALHPNSGLSQADLVAEGFPESAPAVATTFIPKSAVAPKAAAPAQPPSAQRSRRGPRWLPVAAAALVVLLLIIGVVLALGSGDSASQEPQPERPAAPVGVDGVAFTAHGAASGPDCAAVTYGDVKAWLERNGCDEVVRARYAATADGRQAAVLVSVLRFAASATATELRAVAEEPGTGGVRDLDGAWPGGLAPTFDSAAFVTGHEGNSVKVAQAVWLDKPSDPADPDLLGIAERALRLAVTG</sequence>
<dbReference type="EMBL" id="BMRB01000003">
    <property type="protein sequence ID" value="GGS40936.1"/>
    <property type="molecule type" value="Genomic_DNA"/>
</dbReference>
<evidence type="ECO:0000256" key="1">
    <source>
        <dbReference type="SAM" id="Phobius"/>
    </source>
</evidence>
<dbReference type="Proteomes" id="UP000660680">
    <property type="component" value="Unassembled WGS sequence"/>
</dbReference>
<dbReference type="RefSeq" id="WP_189212001.1">
    <property type="nucleotide sequence ID" value="NZ_BMRB01000003.1"/>
</dbReference>
<keyword evidence="1" id="KW-0472">Membrane</keyword>
<evidence type="ECO:0000313" key="2">
    <source>
        <dbReference type="EMBL" id="GGS40936.1"/>
    </source>
</evidence>
<proteinExistence type="predicted"/>